<reference evidence="2" key="1">
    <citation type="journal article" date="2020" name="Nat. Commun.">
        <title>Large-scale genome sequencing of mycorrhizal fungi provides insights into the early evolution of symbiotic traits.</title>
        <authorList>
            <person name="Miyauchi S."/>
            <person name="Kiss E."/>
            <person name="Kuo A."/>
            <person name="Drula E."/>
            <person name="Kohler A."/>
            <person name="Sanchez-Garcia M."/>
            <person name="Morin E."/>
            <person name="Andreopoulos B."/>
            <person name="Barry K.W."/>
            <person name="Bonito G."/>
            <person name="Buee M."/>
            <person name="Carver A."/>
            <person name="Chen C."/>
            <person name="Cichocki N."/>
            <person name="Clum A."/>
            <person name="Culley D."/>
            <person name="Crous P.W."/>
            <person name="Fauchery L."/>
            <person name="Girlanda M."/>
            <person name="Hayes R.D."/>
            <person name="Keri Z."/>
            <person name="LaButti K."/>
            <person name="Lipzen A."/>
            <person name="Lombard V."/>
            <person name="Magnuson J."/>
            <person name="Maillard F."/>
            <person name="Murat C."/>
            <person name="Nolan M."/>
            <person name="Ohm R.A."/>
            <person name="Pangilinan J."/>
            <person name="Pereira M.F."/>
            <person name="Perotto S."/>
            <person name="Peter M."/>
            <person name="Pfister S."/>
            <person name="Riley R."/>
            <person name="Sitrit Y."/>
            <person name="Stielow J.B."/>
            <person name="Szollosi G."/>
            <person name="Zifcakova L."/>
            <person name="Stursova M."/>
            <person name="Spatafora J.W."/>
            <person name="Tedersoo L."/>
            <person name="Vaario L.M."/>
            <person name="Yamada A."/>
            <person name="Yan M."/>
            <person name="Wang P."/>
            <person name="Xu J."/>
            <person name="Bruns T."/>
            <person name="Baldrian P."/>
            <person name="Vilgalys R."/>
            <person name="Dunand C."/>
            <person name="Henrissat B."/>
            <person name="Grigoriev I.V."/>
            <person name="Hibbett D."/>
            <person name="Nagy L.G."/>
            <person name="Martin F.M."/>
        </authorList>
    </citation>
    <scope>NUCLEOTIDE SEQUENCE</scope>
    <source>
        <strain evidence="2">UP504</strain>
    </source>
</reference>
<evidence type="ECO:0000256" key="1">
    <source>
        <dbReference type="SAM" id="MobiDB-lite"/>
    </source>
</evidence>
<dbReference type="Proteomes" id="UP000886523">
    <property type="component" value="Unassembled WGS sequence"/>
</dbReference>
<feature type="non-terminal residue" evidence="2">
    <location>
        <position position="1"/>
    </location>
</feature>
<feature type="region of interest" description="Disordered" evidence="1">
    <location>
        <begin position="197"/>
        <end position="220"/>
    </location>
</feature>
<evidence type="ECO:0000313" key="2">
    <source>
        <dbReference type="EMBL" id="KAF9515819.1"/>
    </source>
</evidence>
<keyword evidence="3" id="KW-1185">Reference proteome</keyword>
<dbReference type="EMBL" id="MU128945">
    <property type="protein sequence ID" value="KAF9515819.1"/>
    <property type="molecule type" value="Genomic_DNA"/>
</dbReference>
<gene>
    <name evidence="2" type="ORF">BS47DRAFT_1360649</name>
</gene>
<name>A0A9P6B1K8_9AGAM</name>
<feature type="compositionally biased region" description="Low complexity" evidence="1">
    <location>
        <begin position="14"/>
        <end position="24"/>
    </location>
</feature>
<organism evidence="2 3">
    <name type="scientific">Hydnum rufescens UP504</name>
    <dbReference type="NCBI Taxonomy" id="1448309"/>
    <lineage>
        <taxon>Eukaryota</taxon>
        <taxon>Fungi</taxon>
        <taxon>Dikarya</taxon>
        <taxon>Basidiomycota</taxon>
        <taxon>Agaricomycotina</taxon>
        <taxon>Agaricomycetes</taxon>
        <taxon>Cantharellales</taxon>
        <taxon>Hydnaceae</taxon>
        <taxon>Hydnum</taxon>
    </lineage>
</organism>
<comment type="caution">
    <text evidence="2">The sequence shown here is derived from an EMBL/GenBank/DDBJ whole genome shotgun (WGS) entry which is preliminary data.</text>
</comment>
<sequence length="241" mass="26313">PAKQNRAKLHDTIPNETTPNENAPPEWPCEPHTRYGGCVVVLVRAVTQAQSARPLNTTIDEIAYHTPAAAARKPPQKKGTCAATRNPQPDPRVQRPNTRTYATTDEIQYHTPAAAGCVVIARLSSMHETPPNKNTDGKPMWAATRNPIQEPATASQNEYHTPASAGVWYYKVFLLIQIQAPEMTTCDPRLVQTTRPTVNRRAQPPVPHTRPSGDGTTPAQAGVVLLSNSTIHPLGWAQGVY</sequence>
<evidence type="ECO:0000313" key="3">
    <source>
        <dbReference type="Proteomes" id="UP000886523"/>
    </source>
</evidence>
<feature type="region of interest" description="Disordered" evidence="1">
    <location>
        <begin position="1"/>
        <end position="28"/>
    </location>
</feature>
<protein>
    <submittedName>
        <fullName evidence="2">Uncharacterized protein</fullName>
    </submittedName>
</protein>
<accession>A0A9P6B1K8</accession>
<proteinExistence type="predicted"/>
<feature type="region of interest" description="Disordered" evidence="1">
    <location>
        <begin position="69"/>
        <end position="97"/>
    </location>
</feature>
<dbReference type="AlphaFoldDB" id="A0A9P6B1K8"/>